<dbReference type="InterPro" id="IPR043128">
    <property type="entry name" value="Rev_trsase/Diguanyl_cyclase"/>
</dbReference>
<dbReference type="SMART" id="SM00448">
    <property type="entry name" value="REC"/>
    <property type="match status" value="1"/>
</dbReference>
<dbReference type="SMART" id="SM00267">
    <property type="entry name" value="GGDEF"/>
    <property type="match status" value="1"/>
</dbReference>
<dbReference type="Pfam" id="PF00072">
    <property type="entry name" value="Response_reg"/>
    <property type="match status" value="1"/>
</dbReference>
<keyword evidence="5" id="KW-0808">Transferase</keyword>
<dbReference type="SUPFAM" id="SSF55073">
    <property type="entry name" value="Nucleotide cyclase"/>
    <property type="match status" value="1"/>
</dbReference>
<dbReference type="Gene3D" id="3.40.50.2300">
    <property type="match status" value="1"/>
</dbReference>
<dbReference type="EMBL" id="JAJBZT010000001">
    <property type="protein sequence ID" value="MCB6182474.1"/>
    <property type="molecule type" value="Genomic_DNA"/>
</dbReference>
<comment type="caution">
    <text evidence="5">The sequence shown here is derived from an EMBL/GenBank/DDBJ whole genome shotgun (WGS) entry which is preliminary data.</text>
</comment>
<dbReference type="CDD" id="cd00156">
    <property type="entry name" value="REC"/>
    <property type="match status" value="1"/>
</dbReference>
<organism evidence="5 6">
    <name type="scientific">Leeia speluncae</name>
    <dbReference type="NCBI Taxonomy" id="2884804"/>
    <lineage>
        <taxon>Bacteria</taxon>
        <taxon>Pseudomonadati</taxon>
        <taxon>Pseudomonadota</taxon>
        <taxon>Betaproteobacteria</taxon>
        <taxon>Neisseriales</taxon>
        <taxon>Leeiaceae</taxon>
        <taxon>Leeia</taxon>
    </lineage>
</organism>
<dbReference type="GO" id="GO:0052621">
    <property type="term" value="F:diguanylate cyclase activity"/>
    <property type="evidence" value="ECO:0007669"/>
    <property type="project" value="UniProtKB-EC"/>
</dbReference>
<evidence type="ECO:0000313" key="6">
    <source>
        <dbReference type="Proteomes" id="UP001165395"/>
    </source>
</evidence>
<name>A0ABS8D2P4_9NEIS</name>
<dbReference type="PROSITE" id="PS50887">
    <property type="entry name" value="GGDEF"/>
    <property type="match status" value="1"/>
</dbReference>
<dbReference type="PANTHER" id="PTHR44591:SF3">
    <property type="entry name" value="RESPONSE REGULATORY DOMAIN-CONTAINING PROTEIN"/>
    <property type="match status" value="1"/>
</dbReference>
<evidence type="ECO:0000259" key="3">
    <source>
        <dbReference type="PROSITE" id="PS50110"/>
    </source>
</evidence>
<proteinExistence type="predicted"/>
<dbReference type="InterPro" id="IPR029787">
    <property type="entry name" value="Nucleotide_cyclase"/>
</dbReference>
<dbReference type="InterPro" id="IPR011006">
    <property type="entry name" value="CheY-like_superfamily"/>
</dbReference>
<feature type="modified residue" description="4-aspartylphosphate" evidence="2">
    <location>
        <position position="63"/>
    </location>
</feature>
<protein>
    <submittedName>
        <fullName evidence="5">Diguanylate cyclase</fullName>
        <ecNumber evidence="5">2.7.7.65</ecNumber>
    </submittedName>
</protein>
<dbReference type="InterPro" id="IPR050595">
    <property type="entry name" value="Bact_response_regulator"/>
</dbReference>
<dbReference type="PROSITE" id="PS50110">
    <property type="entry name" value="RESPONSE_REGULATORY"/>
    <property type="match status" value="1"/>
</dbReference>
<evidence type="ECO:0000313" key="5">
    <source>
        <dbReference type="EMBL" id="MCB6182474.1"/>
    </source>
</evidence>
<reference evidence="5" key="1">
    <citation type="submission" date="2021-10" db="EMBL/GenBank/DDBJ databases">
        <title>The complete genome sequence of Leeia sp. TBRC 13508.</title>
        <authorList>
            <person name="Charoenyingcharoen P."/>
            <person name="Yukphan P."/>
        </authorList>
    </citation>
    <scope>NUCLEOTIDE SEQUENCE</scope>
    <source>
        <strain evidence="5">TBRC 13508</strain>
    </source>
</reference>
<gene>
    <name evidence="5" type="ORF">LIN78_02785</name>
</gene>
<feature type="domain" description="GGDEF" evidence="4">
    <location>
        <begin position="182"/>
        <end position="316"/>
    </location>
</feature>
<keyword evidence="1 2" id="KW-0597">Phosphoprotein</keyword>
<evidence type="ECO:0000256" key="1">
    <source>
        <dbReference type="ARBA" id="ARBA00022553"/>
    </source>
</evidence>
<dbReference type="NCBIfam" id="TIGR00254">
    <property type="entry name" value="GGDEF"/>
    <property type="match status" value="1"/>
</dbReference>
<dbReference type="Pfam" id="PF00990">
    <property type="entry name" value="GGDEF"/>
    <property type="match status" value="1"/>
</dbReference>
<accession>A0ABS8D2P4</accession>
<dbReference type="InterPro" id="IPR001789">
    <property type="entry name" value="Sig_transdc_resp-reg_receiver"/>
</dbReference>
<dbReference type="Proteomes" id="UP001165395">
    <property type="component" value="Unassembled WGS sequence"/>
</dbReference>
<keyword evidence="6" id="KW-1185">Reference proteome</keyword>
<feature type="domain" description="Response regulatory" evidence="3">
    <location>
        <begin position="14"/>
        <end position="132"/>
    </location>
</feature>
<keyword evidence="5" id="KW-0548">Nucleotidyltransferase</keyword>
<evidence type="ECO:0000256" key="2">
    <source>
        <dbReference type="PROSITE-ProRule" id="PRU00169"/>
    </source>
</evidence>
<sequence>MLGDTENLFSERTRLLIVDDSRMVRASLRKHLSDTYDLIEEADGEAGWARLLADDSIRLVISDVSMPKLDGHALLQRIRAYDDQRISHVPVIIISGDDEPGAKQHAVSIGASDFITKSTDQAELLVRVKTNLEKREIESKLVVANKAIAEEATTDPVTGLFTINYLRKQGEKFVSFGNRHNTSVSCLSIALDRFDELSQRYPDAVCNKVLQLLGKMFAGKLRGEDLVAHVSGALFIVALPSAVTNQALVAADRMCQATSAAKIGYKGDTIALSCSIGVVSTEQFPNLSFEELISAANQRRQYAQDQGGNWVEAAAEVATASANGQTESAVGESVESSYQSIDQILDWLNSDQTDRVLDRLPQAIERLVPLLELANGLYGLGMDVGQIQAKAKSMQ</sequence>
<dbReference type="EC" id="2.7.7.65" evidence="5"/>
<evidence type="ECO:0000259" key="4">
    <source>
        <dbReference type="PROSITE" id="PS50887"/>
    </source>
</evidence>
<dbReference type="RefSeq" id="WP_227178222.1">
    <property type="nucleotide sequence ID" value="NZ_JAJBZT010000001.1"/>
</dbReference>
<dbReference type="SUPFAM" id="SSF52172">
    <property type="entry name" value="CheY-like"/>
    <property type="match status" value="1"/>
</dbReference>
<dbReference type="PANTHER" id="PTHR44591">
    <property type="entry name" value="STRESS RESPONSE REGULATOR PROTEIN 1"/>
    <property type="match status" value="1"/>
</dbReference>
<dbReference type="Gene3D" id="3.30.70.270">
    <property type="match status" value="1"/>
</dbReference>
<dbReference type="InterPro" id="IPR000160">
    <property type="entry name" value="GGDEF_dom"/>
</dbReference>
<dbReference type="CDD" id="cd01949">
    <property type="entry name" value="GGDEF"/>
    <property type="match status" value="1"/>
</dbReference>